<comment type="caution">
    <text evidence="2">The sequence shown here is derived from an EMBL/GenBank/DDBJ whole genome shotgun (WGS) entry which is preliminary data.</text>
</comment>
<dbReference type="InterPro" id="IPR036390">
    <property type="entry name" value="WH_DNA-bd_sf"/>
</dbReference>
<dbReference type="InterPro" id="IPR036388">
    <property type="entry name" value="WH-like_DNA-bd_sf"/>
</dbReference>
<keyword evidence="2" id="KW-0238">DNA-binding</keyword>
<dbReference type="InterPro" id="IPR000835">
    <property type="entry name" value="HTH_MarR-typ"/>
</dbReference>
<name>A0A840NJN5_9PSEU</name>
<dbReference type="PANTHER" id="PTHR33164">
    <property type="entry name" value="TRANSCRIPTIONAL REGULATOR, MARR FAMILY"/>
    <property type="match status" value="1"/>
</dbReference>
<dbReference type="PRINTS" id="PR00598">
    <property type="entry name" value="HTHMARR"/>
</dbReference>
<dbReference type="SUPFAM" id="SSF46785">
    <property type="entry name" value="Winged helix' DNA-binding domain"/>
    <property type="match status" value="1"/>
</dbReference>
<organism evidence="2 3">
    <name type="scientific">Saccharopolyspora gloriosae</name>
    <dbReference type="NCBI Taxonomy" id="455344"/>
    <lineage>
        <taxon>Bacteria</taxon>
        <taxon>Bacillati</taxon>
        <taxon>Actinomycetota</taxon>
        <taxon>Actinomycetes</taxon>
        <taxon>Pseudonocardiales</taxon>
        <taxon>Pseudonocardiaceae</taxon>
        <taxon>Saccharopolyspora</taxon>
    </lineage>
</organism>
<gene>
    <name evidence="2" type="ORF">BJ969_002587</name>
</gene>
<sequence length="151" mass="16702">MQLENAVFHLMRRVIQDHGARWQARSPELTKPQYAALTAIDESPGIEQAALGRRAAIDKATLAAMLTRLEQRGLVVRSVDHYDRRRRQLELTADGRRVLRDTTALADSINSGMLDRLSPEESDRLRELLAKLAADDSGELAPPPEGSPAPA</sequence>
<feature type="domain" description="HTH marR-type" evidence="1">
    <location>
        <begin position="4"/>
        <end position="134"/>
    </location>
</feature>
<dbReference type="GO" id="GO:0003700">
    <property type="term" value="F:DNA-binding transcription factor activity"/>
    <property type="evidence" value="ECO:0007669"/>
    <property type="project" value="InterPro"/>
</dbReference>
<dbReference type="InterPro" id="IPR039422">
    <property type="entry name" value="MarR/SlyA-like"/>
</dbReference>
<dbReference type="GO" id="GO:0003677">
    <property type="term" value="F:DNA binding"/>
    <property type="evidence" value="ECO:0007669"/>
    <property type="project" value="UniProtKB-KW"/>
</dbReference>
<proteinExistence type="predicted"/>
<dbReference type="Proteomes" id="UP000580474">
    <property type="component" value="Unassembled WGS sequence"/>
</dbReference>
<dbReference type="GO" id="GO:0006950">
    <property type="term" value="P:response to stress"/>
    <property type="evidence" value="ECO:0007669"/>
    <property type="project" value="TreeGrafter"/>
</dbReference>
<evidence type="ECO:0000259" key="1">
    <source>
        <dbReference type="PROSITE" id="PS50995"/>
    </source>
</evidence>
<dbReference type="PROSITE" id="PS50995">
    <property type="entry name" value="HTH_MARR_2"/>
    <property type="match status" value="1"/>
</dbReference>
<dbReference type="AlphaFoldDB" id="A0A840NJN5"/>
<dbReference type="Pfam" id="PF01047">
    <property type="entry name" value="MarR"/>
    <property type="match status" value="1"/>
</dbReference>
<protein>
    <submittedName>
        <fullName evidence="2">DNA-binding MarR family transcriptional regulator</fullName>
    </submittedName>
</protein>
<dbReference type="PANTHER" id="PTHR33164:SF95">
    <property type="entry name" value="TRANSCRIPTIONAL REGULATOR"/>
    <property type="match status" value="1"/>
</dbReference>
<evidence type="ECO:0000313" key="2">
    <source>
        <dbReference type="EMBL" id="MBB5069499.1"/>
    </source>
</evidence>
<dbReference type="SMART" id="SM00347">
    <property type="entry name" value="HTH_MARR"/>
    <property type="match status" value="1"/>
</dbReference>
<dbReference type="EMBL" id="JACHIV010000001">
    <property type="protein sequence ID" value="MBB5069499.1"/>
    <property type="molecule type" value="Genomic_DNA"/>
</dbReference>
<reference evidence="2 3" key="1">
    <citation type="submission" date="2020-08" db="EMBL/GenBank/DDBJ databases">
        <title>Sequencing the genomes of 1000 actinobacteria strains.</title>
        <authorList>
            <person name="Klenk H.-P."/>
        </authorList>
    </citation>
    <scope>NUCLEOTIDE SEQUENCE [LARGE SCALE GENOMIC DNA]</scope>
    <source>
        <strain evidence="2 3">DSM 45582</strain>
    </source>
</reference>
<accession>A0A840NJN5</accession>
<dbReference type="Gene3D" id="1.10.10.10">
    <property type="entry name" value="Winged helix-like DNA-binding domain superfamily/Winged helix DNA-binding domain"/>
    <property type="match status" value="1"/>
</dbReference>
<keyword evidence="3" id="KW-1185">Reference proteome</keyword>
<evidence type="ECO:0000313" key="3">
    <source>
        <dbReference type="Proteomes" id="UP000580474"/>
    </source>
</evidence>
<dbReference type="RefSeq" id="WP_343071369.1">
    <property type="nucleotide sequence ID" value="NZ_JACHIV010000001.1"/>
</dbReference>